<proteinExistence type="predicted"/>
<dbReference type="KEGG" id="aii:E4K63_07565"/>
<organism evidence="1 2">
    <name type="scientific">Allofrancisella inopinata</name>
    <dbReference type="NCBI Taxonomy" id="1085647"/>
    <lineage>
        <taxon>Bacteria</taxon>
        <taxon>Pseudomonadati</taxon>
        <taxon>Pseudomonadota</taxon>
        <taxon>Gammaproteobacteria</taxon>
        <taxon>Thiotrichales</taxon>
        <taxon>Francisellaceae</taxon>
        <taxon>Allofrancisella</taxon>
    </lineage>
</organism>
<evidence type="ECO:0000313" key="1">
    <source>
        <dbReference type="EMBL" id="QIV96694.1"/>
    </source>
</evidence>
<protein>
    <submittedName>
        <fullName evidence="1">Uncharacterized protein</fullName>
    </submittedName>
</protein>
<dbReference type="AlphaFoldDB" id="A0AAE6YKT6"/>
<dbReference type="Proteomes" id="UP000502004">
    <property type="component" value="Chromosome"/>
</dbReference>
<dbReference type="RefSeq" id="WP_133940786.1">
    <property type="nucleotide sequence ID" value="NZ_CP038241.1"/>
</dbReference>
<dbReference type="EMBL" id="CP038241">
    <property type="protein sequence ID" value="QIV96694.1"/>
    <property type="molecule type" value="Genomic_DNA"/>
</dbReference>
<gene>
    <name evidence="1" type="ORF">E4K63_07565</name>
</gene>
<reference evidence="1 2" key="1">
    <citation type="submission" date="2019-03" db="EMBL/GenBank/DDBJ databases">
        <title>Complete Genome Sequence of Allofrancisella inopinata Strain SYSU YG23 Isolated from Water-Cooling Systems in China.</title>
        <authorList>
            <person name="Ohrman C."/>
            <person name="Uneklint I."/>
            <person name="Sjodin A."/>
        </authorList>
    </citation>
    <scope>NUCLEOTIDE SEQUENCE [LARGE SCALE GENOMIC DNA]</scope>
    <source>
        <strain evidence="1 2">SYSU YG23</strain>
    </source>
</reference>
<accession>A0AAE6YKT6</accession>
<sequence>MKEFSKKTHTPFLQKNYHNLLSNPVDHYLRGVTASLKAYPAILLAEEQPNSIKNGIRLLKKLSDDKRIGHATAKKFWSIVGDSKVLEYYELVKNANEGAKVLFANNFDLISILAEVLNISGNSALELLKSIGLGEIGAFALDLAIPDCWGTLIGVSLSVCLLGLDFGSCAVAGMAADAVKSTKKVYDYTKKGLEIGGAALNHNLMLQVLICKMLNGIIKYKPSEMPSRICVDIVDMVLFLLSNMNGVYIGSYSLFELLMVNKLNFISTARDNKVDAYIMKLYKNYQQKSEILNRFINIKDIDEVMKIRQFFFQNRFSNLESHYVSVRNAATEDKIRKKANEKNNSIIMQPDEVSRKIVASYLTIQTVFKETLIIEVGRIALSEKIPIEKINNSTGKLCDKTFDVLDEVDNLLHYYRTQSTNIRRLLDKISGDCKKLRGSLVQAQKVGVKRRFINNTAEDKRLGNLRQQIDTVIRINDQQNRVRLDGMGLATESLDYKKVIHNGKAVFERRNNVLKMNQIIRHSQCQSLDSLLNSNYQEVSNEENNSVSSQNIEKDAIKFDEHINYDLNSNDSIDNFLKQVGDALGDKSNIDKYYQYGKAITSTIPRIKYKAIDYSKVSELQILSRAALTCFWRTETEFSLRFIFWHYCVCTRIDIDDISNSFISDKLSIAHKLFSDTLYNKFKTATSNFEY</sequence>
<keyword evidence="2" id="KW-1185">Reference proteome</keyword>
<name>A0AAE6YKT6_9GAMM</name>
<evidence type="ECO:0000313" key="2">
    <source>
        <dbReference type="Proteomes" id="UP000502004"/>
    </source>
</evidence>